<accession>A0ABQ9JBX6</accession>
<evidence type="ECO:0000259" key="1">
    <source>
        <dbReference type="PROSITE" id="PS50238"/>
    </source>
</evidence>
<dbReference type="Gene3D" id="1.10.555.10">
    <property type="entry name" value="Rho GTPase activation protein"/>
    <property type="match status" value="1"/>
</dbReference>
<evidence type="ECO:0000313" key="3">
    <source>
        <dbReference type="Proteomes" id="UP001162164"/>
    </source>
</evidence>
<dbReference type="PROSITE" id="PS50238">
    <property type="entry name" value="RHOGAP"/>
    <property type="match status" value="1"/>
</dbReference>
<evidence type="ECO:0000313" key="2">
    <source>
        <dbReference type="EMBL" id="KAJ8975450.1"/>
    </source>
</evidence>
<dbReference type="InterPro" id="IPR008936">
    <property type="entry name" value="Rho_GTPase_activation_prot"/>
</dbReference>
<dbReference type="SUPFAM" id="SSF48350">
    <property type="entry name" value="GTPase activation domain, GAP"/>
    <property type="match status" value="1"/>
</dbReference>
<dbReference type="EMBL" id="JAPWTJ010000822">
    <property type="protein sequence ID" value="KAJ8975450.1"/>
    <property type="molecule type" value="Genomic_DNA"/>
</dbReference>
<protein>
    <recommendedName>
        <fullName evidence="1">Rho-GAP domain-containing protein</fullName>
    </recommendedName>
</protein>
<organism evidence="2 3">
    <name type="scientific">Molorchus minor</name>
    <dbReference type="NCBI Taxonomy" id="1323400"/>
    <lineage>
        <taxon>Eukaryota</taxon>
        <taxon>Metazoa</taxon>
        <taxon>Ecdysozoa</taxon>
        <taxon>Arthropoda</taxon>
        <taxon>Hexapoda</taxon>
        <taxon>Insecta</taxon>
        <taxon>Pterygota</taxon>
        <taxon>Neoptera</taxon>
        <taxon>Endopterygota</taxon>
        <taxon>Coleoptera</taxon>
        <taxon>Polyphaga</taxon>
        <taxon>Cucujiformia</taxon>
        <taxon>Chrysomeloidea</taxon>
        <taxon>Cerambycidae</taxon>
        <taxon>Lamiinae</taxon>
        <taxon>Monochamini</taxon>
        <taxon>Molorchus</taxon>
    </lineage>
</organism>
<dbReference type="Proteomes" id="UP001162164">
    <property type="component" value="Unassembled WGS sequence"/>
</dbReference>
<dbReference type="Pfam" id="PF00620">
    <property type="entry name" value="RhoGAP"/>
    <property type="match status" value="1"/>
</dbReference>
<name>A0ABQ9JBX6_9CUCU</name>
<proteinExistence type="predicted"/>
<feature type="non-terminal residue" evidence="2">
    <location>
        <position position="286"/>
    </location>
</feature>
<comment type="caution">
    <text evidence="2">The sequence shown here is derived from an EMBL/GenBank/DDBJ whole genome shotgun (WGS) entry which is preliminary data.</text>
</comment>
<keyword evidence="3" id="KW-1185">Reference proteome</keyword>
<reference evidence="2" key="1">
    <citation type="journal article" date="2023" name="Insect Mol. Biol.">
        <title>Genome sequencing provides insights into the evolution of gene families encoding plant cell wall-degrading enzymes in longhorned beetles.</title>
        <authorList>
            <person name="Shin N.R."/>
            <person name="Okamura Y."/>
            <person name="Kirsch R."/>
            <person name="Pauchet Y."/>
        </authorList>
    </citation>
    <scope>NUCLEOTIDE SEQUENCE</scope>
    <source>
        <strain evidence="2">MMC_N1</strain>
    </source>
</reference>
<gene>
    <name evidence="2" type="ORF">NQ317_000699</name>
</gene>
<sequence length="286" mass="32098">MSQSYVDSAIPELSKSFGCCGEKDIITDSRLAAVRELIVILRENVQLTGQGWAFRGGAAVHQGVVQEILTAIRKGTTTTVRNILEAGWRLEAAQALYLFLTGLPRPLIPQSIQALVLDDSNGNISADVVATDVLGLLKQELPNKHIKLISLLLNLLDTIVKFSPADELRGNTLPIVMLPLFFNIQTQHMQEWRRIVTIFVELIRQASQQLETLDIDNVRTLLTIKFVFVLFSLFNRQIIETHIQCGPFIFKSPCLSENIVDIVNQTVEEPVELRENEVVRTYLIPV</sequence>
<dbReference type="InterPro" id="IPR000198">
    <property type="entry name" value="RhoGAP_dom"/>
</dbReference>
<feature type="domain" description="Rho-GAP" evidence="1">
    <location>
        <begin position="11"/>
        <end position="207"/>
    </location>
</feature>